<dbReference type="RefSeq" id="WP_089357584.1">
    <property type="nucleotide sequence ID" value="NZ_FZPD01000005.1"/>
</dbReference>
<dbReference type="EMBL" id="FZPD01000005">
    <property type="protein sequence ID" value="SNT23945.1"/>
    <property type="molecule type" value="Genomic_DNA"/>
</dbReference>
<sequence>MGELLDKQHRFYLQHEQKLVEKYKGQFIVIHDEKVAESFGSERDAYIYCVKHFPMGTFLIRKVLAKSSPA</sequence>
<accession>A0A239L0V8</accession>
<name>A0A239L0V8_EKHLU</name>
<dbReference type="AlphaFoldDB" id="A0A239L0V8"/>
<evidence type="ECO:0000313" key="1">
    <source>
        <dbReference type="EMBL" id="SNT23945.1"/>
    </source>
</evidence>
<proteinExistence type="predicted"/>
<dbReference type="Proteomes" id="UP000198393">
    <property type="component" value="Unassembled WGS sequence"/>
</dbReference>
<reference evidence="1 2" key="1">
    <citation type="submission" date="2017-06" db="EMBL/GenBank/DDBJ databases">
        <authorList>
            <person name="Kim H.J."/>
            <person name="Triplett B.A."/>
        </authorList>
    </citation>
    <scope>NUCLEOTIDE SEQUENCE [LARGE SCALE GENOMIC DNA]</scope>
    <source>
        <strain evidence="1 2">DSM 19307</strain>
    </source>
</reference>
<evidence type="ECO:0008006" key="3">
    <source>
        <dbReference type="Google" id="ProtNLM"/>
    </source>
</evidence>
<gene>
    <name evidence="1" type="ORF">SAMN05421640_2882</name>
</gene>
<organism evidence="1 2">
    <name type="scientific">Ekhidna lutea</name>
    <dbReference type="NCBI Taxonomy" id="447679"/>
    <lineage>
        <taxon>Bacteria</taxon>
        <taxon>Pseudomonadati</taxon>
        <taxon>Bacteroidota</taxon>
        <taxon>Cytophagia</taxon>
        <taxon>Cytophagales</taxon>
        <taxon>Reichenbachiellaceae</taxon>
        <taxon>Ekhidna</taxon>
    </lineage>
</organism>
<evidence type="ECO:0000313" key="2">
    <source>
        <dbReference type="Proteomes" id="UP000198393"/>
    </source>
</evidence>
<protein>
    <recommendedName>
        <fullName evidence="3">DUF5678 domain-containing protein</fullName>
    </recommendedName>
</protein>
<keyword evidence="2" id="KW-1185">Reference proteome</keyword>